<feature type="binding site" evidence="6">
    <location>
        <position position="339"/>
    </location>
    <ligand>
        <name>Zn(2+)</name>
        <dbReference type="ChEBI" id="CHEBI:29105"/>
    </ligand>
</feature>
<dbReference type="InterPro" id="IPR018752">
    <property type="entry name" value="DabA"/>
</dbReference>
<reference evidence="8" key="1">
    <citation type="journal article" date="2019" name="Int. J. Syst. Evol. Microbiol.">
        <title>The Global Catalogue of Microorganisms (GCM) 10K type strain sequencing project: providing services to taxonomists for standard genome sequencing and annotation.</title>
        <authorList>
            <consortium name="The Broad Institute Genomics Platform"/>
            <consortium name="The Broad Institute Genome Sequencing Center for Infectious Disease"/>
            <person name="Wu L."/>
            <person name="Ma J."/>
        </authorList>
    </citation>
    <scope>NUCLEOTIDE SEQUENCE [LARGE SCALE GENOMIC DNA]</scope>
    <source>
        <strain evidence="8">CGMCC 1.10832</strain>
    </source>
</reference>
<name>A0ABQ1LH70_9BACT</name>
<keyword evidence="3 6" id="KW-0479">Metal-binding</keyword>
<feature type="binding site" evidence="6">
    <location>
        <position position="534"/>
    </location>
    <ligand>
        <name>Zn(2+)</name>
        <dbReference type="ChEBI" id="CHEBI:29105"/>
    </ligand>
</feature>
<comment type="subunit">
    <text evidence="6">Forms a complex with DabB.</text>
</comment>
<dbReference type="RefSeq" id="WP_188460211.1">
    <property type="nucleotide sequence ID" value="NZ_BAABHU010000001.1"/>
</dbReference>
<organism evidence="7 8">
    <name type="scientific">Marivirga lumbricoides</name>
    <dbReference type="NCBI Taxonomy" id="1046115"/>
    <lineage>
        <taxon>Bacteria</taxon>
        <taxon>Pseudomonadati</taxon>
        <taxon>Bacteroidota</taxon>
        <taxon>Cytophagia</taxon>
        <taxon>Cytophagales</taxon>
        <taxon>Marivirgaceae</taxon>
        <taxon>Marivirga</taxon>
    </lineage>
</organism>
<dbReference type="Proteomes" id="UP000636010">
    <property type="component" value="Unassembled WGS sequence"/>
</dbReference>
<comment type="caution">
    <text evidence="7">The sequence shown here is derived from an EMBL/GenBank/DDBJ whole genome shotgun (WGS) entry which is preliminary data.</text>
</comment>
<feature type="binding site" evidence="6">
    <location>
        <position position="519"/>
    </location>
    <ligand>
        <name>Zn(2+)</name>
        <dbReference type="ChEBI" id="CHEBI:29105"/>
    </ligand>
</feature>
<comment type="similarity">
    <text evidence="6">Belongs to the inorganic carbon transporter (TC 9.A.2) DabA family.</text>
</comment>
<dbReference type="PANTHER" id="PTHR38344:SF1">
    <property type="entry name" value="INORGANIC CARBON TRANSPORTER SUBUNIT DABA-RELATED"/>
    <property type="match status" value="1"/>
</dbReference>
<keyword evidence="4 6" id="KW-0862">Zinc</keyword>
<evidence type="ECO:0000313" key="8">
    <source>
        <dbReference type="Proteomes" id="UP000636010"/>
    </source>
</evidence>
<evidence type="ECO:0000256" key="3">
    <source>
        <dbReference type="ARBA" id="ARBA00022723"/>
    </source>
</evidence>
<gene>
    <name evidence="6" type="primary">dabA</name>
    <name evidence="7" type="ORF">GCM10011506_04970</name>
</gene>
<proteinExistence type="inferred from homology"/>
<dbReference type="HAMAP" id="MF_01871">
    <property type="entry name" value="DabA"/>
    <property type="match status" value="1"/>
</dbReference>
<keyword evidence="5 6" id="KW-0472">Membrane</keyword>
<keyword evidence="1 6" id="KW-0813">Transport</keyword>
<evidence type="ECO:0000256" key="4">
    <source>
        <dbReference type="ARBA" id="ARBA00022833"/>
    </source>
</evidence>
<comment type="cofactor">
    <cofactor evidence="6">
        <name>Zn(2+)</name>
        <dbReference type="ChEBI" id="CHEBI:29105"/>
    </cofactor>
</comment>
<evidence type="ECO:0000256" key="5">
    <source>
        <dbReference type="ARBA" id="ARBA00023136"/>
    </source>
</evidence>
<evidence type="ECO:0000256" key="6">
    <source>
        <dbReference type="HAMAP-Rule" id="MF_01871"/>
    </source>
</evidence>
<protein>
    <recommendedName>
        <fullName evidence="6">Probable inorganic carbon transporter subunit DabA</fullName>
    </recommendedName>
</protein>
<sequence>MNLTQKSDKTLSIQSLLNKGVSRIAPLWSLDSFVAVNLYLGLADMKFQDAMLFLHKSSKVEATLPLSFYLNALHEDIISKQDLKEAFSKDGSGIVKEVDEFLYHLQEIDEQESEFKLLTLAEVASSIYSKEWSRFMVDRVSFWASAYFDKDQALWDTAPRSASLFKAWKKEAEIDFSMEAMGLKGFRKFLRSLPDNHLEAAEVALEKLKLPEGLVEAYLTGLLMTLNGWSGFAARIDWDAKLQNKDSQALEEFLSILLVWELCLKELLESDELANAWNAQKVKADIQLKKHNVNTAFNTQLIMQEAFDLANQRKLITKINTEKVSQSRENKPKVQAIFCIDVRSELYRRNLEAANHEIETMGFAGFFAFPIKYVPLAYHEGSSQCPVLLTPSHTVKEGLGNSEEEKAAVAGRTLRAHLLKAWKSFKLGAITCFSFVGPVGLAYLPKLFSDSFGFTRPITHPDVSGLNKKQFQHKQVNINEGKGDASGIPAQDRIQMAAGALKAMSLTENFAETVLIVGHGSSTVNNPHATGLDCGACGGNTGEANAKVAATILNDPEVRIGLQTMGISIPNTTVFVAALHDTTTDEVKLFHTGNEAFTMKEENLKQIQFSLKLAGETSRRERAVRMKLTKGNINRKVLKRSTDWSQVRPEWGLAGCSSFIVAPRKRTEGLDFKGKAFMHSYNWQKDENFAVLELIMTAPMVVTSWINLQYYASTVDNKKFGSGNKTLHNVVGGLGVLEGFGGDLRVGLPYQSVHDGEQFQHEPQRLNVFIEAPIDEMSKILAKNDTIKQLCDNEWIYLFGMNDDGKVAFQYCGDLQWDMI</sequence>
<comment type="subcellular location">
    <subcellularLocation>
        <location evidence="6">Cell membrane</location>
        <topology evidence="6">Peripheral membrane protein</topology>
    </subcellularLocation>
</comment>
<dbReference type="EMBL" id="BMEC01000001">
    <property type="protein sequence ID" value="GGC22676.1"/>
    <property type="molecule type" value="Genomic_DNA"/>
</dbReference>
<dbReference type="PANTHER" id="PTHR38344">
    <property type="entry name" value="UPF0753 PROTEIN AQ_863"/>
    <property type="match status" value="1"/>
</dbReference>
<dbReference type="Pfam" id="PF10070">
    <property type="entry name" value="DabA"/>
    <property type="match status" value="1"/>
</dbReference>
<evidence type="ECO:0000256" key="1">
    <source>
        <dbReference type="ARBA" id="ARBA00022448"/>
    </source>
</evidence>
<accession>A0ABQ1LH70</accession>
<feature type="binding site" evidence="6">
    <location>
        <position position="341"/>
    </location>
    <ligand>
        <name>Zn(2+)</name>
        <dbReference type="ChEBI" id="CHEBI:29105"/>
    </ligand>
</feature>
<comment type="function">
    <text evidence="6">Part of an energy-coupled inorganic carbon pump.</text>
</comment>
<evidence type="ECO:0000256" key="2">
    <source>
        <dbReference type="ARBA" id="ARBA00022475"/>
    </source>
</evidence>
<evidence type="ECO:0000313" key="7">
    <source>
        <dbReference type="EMBL" id="GGC22676.1"/>
    </source>
</evidence>
<keyword evidence="8" id="KW-1185">Reference proteome</keyword>
<keyword evidence="2 6" id="KW-1003">Cell membrane</keyword>